<keyword evidence="3" id="KW-0804">Transcription</keyword>
<dbReference type="InterPro" id="IPR036388">
    <property type="entry name" value="WH-like_DNA-bd_sf"/>
</dbReference>
<reference evidence="5 6" key="1">
    <citation type="submission" date="2020-08" db="EMBL/GenBank/DDBJ databases">
        <title>Cohnella phylogeny.</title>
        <authorList>
            <person name="Dunlap C."/>
        </authorList>
    </citation>
    <scope>NUCLEOTIDE SEQUENCE [LARGE SCALE GENOMIC DNA]</scope>
    <source>
        <strain evidence="5 6">DSM 25239</strain>
    </source>
</reference>
<dbReference type="SMART" id="SM00347">
    <property type="entry name" value="HTH_MARR"/>
    <property type="match status" value="1"/>
</dbReference>
<evidence type="ECO:0000256" key="1">
    <source>
        <dbReference type="ARBA" id="ARBA00023015"/>
    </source>
</evidence>
<dbReference type="EMBL" id="JACJVR010000145">
    <property type="protein sequence ID" value="MBB6695875.1"/>
    <property type="molecule type" value="Genomic_DNA"/>
</dbReference>
<dbReference type="GO" id="GO:0003677">
    <property type="term" value="F:DNA binding"/>
    <property type="evidence" value="ECO:0007669"/>
    <property type="project" value="UniProtKB-KW"/>
</dbReference>
<dbReference type="SUPFAM" id="SSF46785">
    <property type="entry name" value="Winged helix' DNA-binding domain"/>
    <property type="match status" value="1"/>
</dbReference>
<keyword evidence="6" id="KW-1185">Reference proteome</keyword>
<gene>
    <name evidence="5" type="ORF">H7B90_31225</name>
</gene>
<dbReference type="AlphaFoldDB" id="A0A841U5N8"/>
<feature type="domain" description="HTH marR-type" evidence="4">
    <location>
        <begin position="7"/>
        <end position="139"/>
    </location>
</feature>
<dbReference type="PANTHER" id="PTHR42756:SF1">
    <property type="entry name" value="TRANSCRIPTIONAL REPRESSOR OF EMRAB OPERON"/>
    <property type="match status" value="1"/>
</dbReference>
<dbReference type="InterPro" id="IPR036390">
    <property type="entry name" value="WH_DNA-bd_sf"/>
</dbReference>
<dbReference type="RefSeq" id="WP_185139826.1">
    <property type="nucleotide sequence ID" value="NZ_BORM01000079.1"/>
</dbReference>
<evidence type="ECO:0000256" key="3">
    <source>
        <dbReference type="ARBA" id="ARBA00023163"/>
    </source>
</evidence>
<evidence type="ECO:0000313" key="5">
    <source>
        <dbReference type="EMBL" id="MBB6695875.1"/>
    </source>
</evidence>
<accession>A0A841U5N8</accession>
<keyword evidence="2" id="KW-0238">DNA-binding</keyword>
<dbReference type="GO" id="GO:0003700">
    <property type="term" value="F:DNA-binding transcription factor activity"/>
    <property type="evidence" value="ECO:0007669"/>
    <property type="project" value="InterPro"/>
</dbReference>
<dbReference type="Proteomes" id="UP000553776">
    <property type="component" value="Unassembled WGS sequence"/>
</dbReference>
<evidence type="ECO:0000313" key="6">
    <source>
        <dbReference type="Proteomes" id="UP000553776"/>
    </source>
</evidence>
<protein>
    <submittedName>
        <fullName evidence="5">MarR family transcriptional regulator</fullName>
    </submittedName>
</protein>
<proteinExistence type="predicted"/>
<name>A0A841U5N8_9BACL</name>
<sequence>MLEIYFKECLYFTANRLSRIISKMAENEFAACGLTPTSAFLMMTVLEKDGISQKEIGQSLHLQPSTITRLIESLEAKGLLSSRQEGRKSLIFATDRGRELESRIHDSWHRLRQRYNTRLDSQDDELSLQLYEASNRLEQTE</sequence>
<dbReference type="Pfam" id="PF01047">
    <property type="entry name" value="MarR"/>
    <property type="match status" value="1"/>
</dbReference>
<dbReference type="Gene3D" id="1.10.10.10">
    <property type="entry name" value="Winged helix-like DNA-binding domain superfamily/Winged helix DNA-binding domain"/>
    <property type="match status" value="1"/>
</dbReference>
<keyword evidence="1" id="KW-0805">Transcription regulation</keyword>
<dbReference type="InterPro" id="IPR000835">
    <property type="entry name" value="HTH_MarR-typ"/>
</dbReference>
<comment type="caution">
    <text evidence="5">The sequence shown here is derived from an EMBL/GenBank/DDBJ whole genome shotgun (WGS) entry which is preliminary data.</text>
</comment>
<organism evidence="5 6">
    <name type="scientific">Cohnella xylanilytica</name>
    <dbReference type="NCBI Taxonomy" id="557555"/>
    <lineage>
        <taxon>Bacteria</taxon>
        <taxon>Bacillati</taxon>
        <taxon>Bacillota</taxon>
        <taxon>Bacilli</taxon>
        <taxon>Bacillales</taxon>
        <taxon>Paenibacillaceae</taxon>
        <taxon>Cohnella</taxon>
    </lineage>
</organism>
<dbReference type="PROSITE" id="PS50995">
    <property type="entry name" value="HTH_MARR_2"/>
    <property type="match status" value="1"/>
</dbReference>
<evidence type="ECO:0000259" key="4">
    <source>
        <dbReference type="PROSITE" id="PS50995"/>
    </source>
</evidence>
<dbReference type="PANTHER" id="PTHR42756">
    <property type="entry name" value="TRANSCRIPTIONAL REGULATOR, MARR"/>
    <property type="match status" value="1"/>
</dbReference>
<evidence type="ECO:0000256" key="2">
    <source>
        <dbReference type="ARBA" id="ARBA00023125"/>
    </source>
</evidence>